<gene>
    <name evidence="5" type="ordered locus">Amir_3482</name>
</gene>
<evidence type="ECO:0000313" key="6">
    <source>
        <dbReference type="Proteomes" id="UP000002213"/>
    </source>
</evidence>
<keyword evidence="6" id="KW-1185">Reference proteome</keyword>
<reference evidence="5 6" key="1">
    <citation type="journal article" date="2009" name="Stand. Genomic Sci.">
        <title>Complete genome sequence of Actinosynnema mirum type strain (101).</title>
        <authorList>
            <person name="Land M."/>
            <person name="Lapidus A."/>
            <person name="Mayilraj S."/>
            <person name="Chen F."/>
            <person name="Copeland A."/>
            <person name="Del Rio T.G."/>
            <person name="Nolan M."/>
            <person name="Lucas S."/>
            <person name="Tice H."/>
            <person name="Cheng J.F."/>
            <person name="Chertkov O."/>
            <person name="Bruce D."/>
            <person name="Goodwin L."/>
            <person name="Pitluck S."/>
            <person name="Rohde M."/>
            <person name="Goker M."/>
            <person name="Pati A."/>
            <person name="Ivanova N."/>
            <person name="Mavromatis K."/>
            <person name="Chen A."/>
            <person name="Palaniappan K."/>
            <person name="Hauser L."/>
            <person name="Chang Y.J."/>
            <person name="Jeffries C.C."/>
            <person name="Brettin T."/>
            <person name="Detter J.C."/>
            <person name="Han C."/>
            <person name="Chain P."/>
            <person name="Tindall B.J."/>
            <person name="Bristow J."/>
            <person name="Eisen J.A."/>
            <person name="Markowitz V."/>
            <person name="Hugenholtz P."/>
            <person name="Kyrpides N.C."/>
            <person name="Klenk H.P."/>
        </authorList>
    </citation>
    <scope>NUCLEOTIDE SEQUENCE [LARGE SCALE GENOMIC DNA]</scope>
    <source>
        <strain evidence="6">ATCC 29888 / DSM 43827 / JCM 3225 / NBRC 14064 / NCIMB 13271 / NRRL B-12336 / IMRU 3971 / 101</strain>
    </source>
</reference>
<evidence type="ECO:0000256" key="2">
    <source>
        <dbReference type="ARBA" id="ARBA00006411"/>
    </source>
</evidence>
<dbReference type="InterPro" id="IPR025734">
    <property type="entry name" value="EspG"/>
</dbReference>
<protein>
    <submittedName>
        <fullName evidence="5">Cytochrome c-type biogenesis protein CycH</fullName>
    </submittedName>
</protein>
<dbReference type="HOGENOM" id="CLU_1084309_0_0_11"/>
<dbReference type="eggNOG" id="ENOG5033XYJ">
    <property type="taxonomic scope" value="Bacteria"/>
</dbReference>
<dbReference type="KEGG" id="ami:Amir_3482"/>
<proteinExistence type="inferred from homology"/>
<organism evidence="5 6">
    <name type="scientific">Actinosynnema mirum (strain ATCC 29888 / DSM 43827 / JCM 3225 / NBRC 14064 / NCIMB 13271 / NRRL B-12336 / IMRU 3971 / 101)</name>
    <dbReference type="NCBI Taxonomy" id="446462"/>
    <lineage>
        <taxon>Bacteria</taxon>
        <taxon>Bacillati</taxon>
        <taxon>Actinomycetota</taxon>
        <taxon>Actinomycetes</taxon>
        <taxon>Pseudonocardiales</taxon>
        <taxon>Pseudonocardiaceae</taxon>
        <taxon>Actinosynnema</taxon>
    </lineage>
</organism>
<dbReference type="AlphaFoldDB" id="C6WAQ7"/>
<comment type="similarity">
    <text evidence="2">Belongs to the EspG family.</text>
</comment>
<keyword evidence="3" id="KW-0963">Cytoplasm</keyword>
<accession>C6WAQ7</accession>
<evidence type="ECO:0000256" key="4">
    <source>
        <dbReference type="ARBA" id="ARBA00023186"/>
    </source>
</evidence>
<evidence type="ECO:0000256" key="3">
    <source>
        <dbReference type="ARBA" id="ARBA00022490"/>
    </source>
</evidence>
<dbReference type="Proteomes" id="UP000002213">
    <property type="component" value="Chromosome"/>
</dbReference>
<sequence length="256" mass="26728">MSAARFAPAELDLLTTHAGAPMPYPVRVPNHGRTAGERAAVLASAGATLIARDLADHTGPTGLAGALVTALRARPDPVDLVLTGGADGPRGVLALRRERTAVVCRQPLTPALTHLVEVVEVDRDGLVDELLRDVPALPGAPVVPITLPCEVVDAASGGADEDRLRALTRDAGGDPAELDRLAVLLRGVSGRGQLGATTRRGGRVELSWLDGATGRLRIDRGADGWVSVNPLHPNDVRRFLRALTGDVEPDDRGGRA</sequence>
<evidence type="ECO:0000313" key="5">
    <source>
        <dbReference type="EMBL" id="ACU37376.1"/>
    </source>
</evidence>
<dbReference type="STRING" id="446462.Amir_3482"/>
<dbReference type="Pfam" id="PF14011">
    <property type="entry name" value="ESX-1_EspG"/>
    <property type="match status" value="1"/>
</dbReference>
<keyword evidence="4" id="KW-0143">Chaperone</keyword>
<evidence type="ECO:0000256" key="1">
    <source>
        <dbReference type="ARBA" id="ARBA00004496"/>
    </source>
</evidence>
<dbReference type="EMBL" id="CP001630">
    <property type="protein sequence ID" value="ACU37376.1"/>
    <property type="molecule type" value="Genomic_DNA"/>
</dbReference>
<comment type="subcellular location">
    <subcellularLocation>
        <location evidence="1">Cytoplasm</location>
    </subcellularLocation>
</comment>
<name>C6WAQ7_ACTMD</name>
<dbReference type="RefSeq" id="WP_015802264.1">
    <property type="nucleotide sequence ID" value="NC_013093.1"/>
</dbReference>